<organism evidence="9 10">
    <name type="scientific">Paenibacillus artemisiicola</name>
    <dbReference type="NCBI Taxonomy" id="1172618"/>
    <lineage>
        <taxon>Bacteria</taxon>
        <taxon>Bacillati</taxon>
        <taxon>Bacillota</taxon>
        <taxon>Bacilli</taxon>
        <taxon>Bacillales</taxon>
        <taxon>Paenibacillaceae</taxon>
        <taxon>Paenibacillus</taxon>
    </lineage>
</organism>
<evidence type="ECO:0000313" key="10">
    <source>
        <dbReference type="Proteomes" id="UP000670947"/>
    </source>
</evidence>
<keyword evidence="6 8" id="KW-1133">Transmembrane helix</keyword>
<evidence type="ECO:0000256" key="6">
    <source>
        <dbReference type="ARBA" id="ARBA00022989"/>
    </source>
</evidence>
<feature type="transmembrane region" description="Helical" evidence="8">
    <location>
        <begin position="119"/>
        <end position="141"/>
    </location>
</feature>
<feature type="transmembrane region" description="Helical" evidence="8">
    <location>
        <begin position="12"/>
        <end position="33"/>
    </location>
</feature>
<protein>
    <submittedName>
        <fullName evidence="9">GerAB/ArcD/ProY family transporter</fullName>
    </submittedName>
</protein>
<proteinExistence type="inferred from homology"/>
<name>A0ABS3W4P5_9BACL</name>
<dbReference type="Pfam" id="PF03845">
    <property type="entry name" value="Spore_permease"/>
    <property type="match status" value="1"/>
</dbReference>
<keyword evidence="4" id="KW-0309">Germination</keyword>
<evidence type="ECO:0000256" key="3">
    <source>
        <dbReference type="ARBA" id="ARBA00022448"/>
    </source>
</evidence>
<feature type="transmembrane region" description="Helical" evidence="8">
    <location>
        <begin position="226"/>
        <end position="247"/>
    </location>
</feature>
<keyword evidence="5 8" id="KW-0812">Transmembrane</keyword>
<comment type="caution">
    <text evidence="9">The sequence shown here is derived from an EMBL/GenBank/DDBJ whole genome shotgun (WGS) entry which is preliminary data.</text>
</comment>
<keyword evidence="7 8" id="KW-0472">Membrane</keyword>
<feature type="transmembrane region" description="Helical" evidence="8">
    <location>
        <begin position="338"/>
        <end position="358"/>
    </location>
</feature>
<dbReference type="PANTHER" id="PTHR34975:SF2">
    <property type="entry name" value="SPORE GERMINATION PROTEIN A2"/>
    <property type="match status" value="1"/>
</dbReference>
<evidence type="ECO:0000256" key="2">
    <source>
        <dbReference type="ARBA" id="ARBA00007998"/>
    </source>
</evidence>
<dbReference type="PANTHER" id="PTHR34975">
    <property type="entry name" value="SPORE GERMINATION PROTEIN A2"/>
    <property type="match status" value="1"/>
</dbReference>
<feature type="transmembrane region" description="Helical" evidence="8">
    <location>
        <begin position="275"/>
        <end position="297"/>
    </location>
</feature>
<keyword evidence="3" id="KW-0813">Transport</keyword>
<evidence type="ECO:0000256" key="5">
    <source>
        <dbReference type="ARBA" id="ARBA00022692"/>
    </source>
</evidence>
<dbReference type="RefSeq" id="WP_208846330.1">
    <property type="nucleotide sequence ID" value="NZ_JAGGDJ010000002.1"/>
</dbReference>
<gene>
    <name evidence="9" type="ORF">I8J29_03710</name>
</gene>
<evidence type="ECO:0000256" key="8">
    <source>
        <dbReference type="SAM" id="Phobius"/>
    </source>
</evidence>
<reference evidence="9 10" key="1">
    <citation type="submission" date="2021-03" db="EMBL/GenBank/DDBJ databases">
        <title>Paenibacillus artemisicola MWE-103 whole genome sequence.</title>
        <authorList>
            <person name="Ham Y.J."/>
        </authorList>
    </citation>
    <scope>NUCLEOTIDE SEQUENCE [LARGE SCALE GENOMIC DNA]</scope>
    <source>
        <strain evidence="9 10">MWE-103</strain>
    </source>
</reference>
<keyword evidence="10" id="KW-1185">Reference proteome</keyword>
<feature type="transmembrane region" description="Helical" evidence="8">
    <location>
        <begin position="148"/>
        <end position="171"/>
    </location>
</feature>
<evidence type="ECO:0000313" key="9">
    <source>
        <dbReference type="EMBL" id="MBO7743286.1"/>
    </source>
</evidence>
<evidence type="ECO:0000256" key="1">
    <source>
        <dbReference type="ARBA" id="ARBA00004141"/>
    </source>
</evidence>
<comment type="similarity">
    <text evidence="2">Belongs to the amino acid-polyamine-organocation (APC) superfamily. Spore germination protein (SGP) (TC 2.A.3.9) family.</text>
</comment>
<sequence length="373" mass="41324">MNAETKSARYTVSSLHLLSVLYVSAVDISLMGFQREVAEGAGHDAWVAVIAAGIGIHAVLWLMYGTASRLPHADATLAAINVRCFGRLPGGALNGLFIVFALLGAFLTFRSYVEICKTWIFPSMNIWPFSLLLLVLVYYAVSGGFQTVAGFCLWGLLSVMLFVAPFTFMLLPMLHPQNLLPPFDHSLPQFWDSTKEMAAQYLGIEVLLVAYPFIQHPAKSRRWAHAGMLLATGMFMLMLLIACMYFSGGQLLETVWPTLNAMSVLEIPLMQRLEYLILSIWLLKIAANISLGLWAACHTAKVAFRAKPRVMLVLSLLLLAALQWFVKDMNDLNAFRAVYHRAGLGLLFGFVPLLFALARLRIRAPRPESEAGA</sequence>
<dbReference type="Proteomes" id="UP000670947">
    <property type="component" value="Unassembled WGS sequence"/>
</dbReference>
<accession>A0ABS3W4P5</accession>
<feature type="transmembrane region" description="Helical" evidence="8">
    <location>
        <begin position="309"/>
        <end position="326"/>
    </location>
</feature>
<evidence type="ECO:0000256" key="4">
    <source>
        <dbReference type="ARBA" id="ARBA00022544"/>
    </source>
</evidence>
<evidence type="ECO:0000256" key="7">
    <source>
        <dbReference type="ARBA" id="ARBA00023136"/>
    </source>
</evidence>
<feature type="transmembrane region" description="Helical" evidence="8">
    <location>
        <begin position="197"/>
        <end position="214"/>
    </location>
</feature>
<feature type="transmembrane region" description="Helical" evidence="8">
    <location>
        <begin position="45"/>
        <end position="64"/>
    </location>
</feature>
<dbReference type="NCBIfam" id="TIGR00912">
    <property type="entry name" value="2A0309"/>
    <property type="match status" value="1"/>
</dbReference>
<feature type="transmembrane region" description="Helical" evidence="8">
    <location>
        <begin position="93"/>
        <end position="113"/>
    </location>
</feature>
<comment type="subcellular location">
    <subcellularLocation>
        <location evidence="1">Membrane</location>
        <topology evidence="1">Multi-pass membrane protein</topology>
    </subcellularLocation>
</comment>
<dbReference type="EMBL" id="JAGGDJ010000002">
    <property type="protein sequence ID" value="MBO7743286.1"/>
    <property type="molecule type" value="Genomic_DNA"/>
</dbReference>
<dbReference type="InterPro" id="IPR004761">
    <property type="entry name" value="Spore_GerAB"/>
</dbReference>